<feature type="transmembrane region" description="Helical" evidence="1">
    <location>
        <begin position="142"/>
        <end position="162"/>
    </location>
</feature>
<accession>A0A4P6MSL2</accession>
<proteinExistence type="predicted"/>
<organism evidence="2 3">
    <name type="scientific">Mycoplasmopsis phocirhinis</name>
    <dbReference type="NCBI Taxonomy" id="142650"/>
    <lineage>
        <taxon>Bacteria</taxon>
        <taxon>Bacillati</taxon>
        <taxon>Mycoplasmatota</taxon>
        <taxon>Mycoplasmoidales</taxon>
        <taxon>Metamycoplasmataceae</taxon>
        <taxon>Mycoplasmopsis</taxon>
    </lineage>
</organism>
<feature type="transmembrane region" description="Helical" evidence="1">
    <location>
        <begin position="168"/>
        <end position="190"/>
    </location>
</feature>
<dbReference type="NCBIfam" id="NF045951">
    <property type="entry name" value="MAG0110_fam"/>
    <property type="match status" value="1"/>
</dbReference>
<dbReference type="KEGG" id="mphi:EG856_01930"/>
<keyword evidence="1" id="KW-0472">Membrane</keyword>
<evidence type="ECO:0000313" key="3">
    <source>
        <dbReference type="Proteomes" id="UP000289326"/>
    </source>
</evidence>
<sequence length="239" mass="27077">MNTTNNFKAQINTNNKIIAGSVLSFAIGLIVAILGAITFTTTFSYISQNALSLPFLIVGSIIDFILVMIILFIGPKMKSYIIAPLATISMFLVGYFTLGYIFHFTDVSQDIVKLIAIFFIPAAAMLLMATLAYFNVIKLNKILPVSLFVLITLFILILVSWFSSQQLIFTLISALGFLLTVLYMGIDWIIIIKFNRNFKNLSPEQQSNSELVKWSIYFGYKLAWDFIYAVVYIYQLFRN</sequence>
<protein>
    <recommendedName>
        <fullName evidence="4">Bax inhibitor-1/YccA family protein</fullName>
    </recommendedName>
</protein>
<keyword evidence="1" id="KW-0812">Transmembrane</keyword>
<dbReference type="RefSeq" id="WP_130429451.1">
    <property type="nucleotide sequence ID" value="NZ_CP034841.1"/>
</dbReference>
<feature type="transmembrane region" description="Helical" evidence="1">
    <location>
        <begin position="52"/>
        <end position="73"/>
    </location>
</feature>
<gene>
    <name evidence="2" type="ORF">EG856_01930</name>
</gene>
<feature type="transmembrane region" description="Helical" evidence="1">
    <location>
        <begin position="80"/>
        <end position="102"/>
    </location>
</feature>
<keyword evidence="3" id="KW-1185">Reference proteome</keyword>
<feature type="transmembrane region" description="Helical" evidence="1">
    <location>
        <begin position="21"/>
        <end position="46"/>
    </location>
</feature>
<dbReference type="Proteomes" id="UP000289326">
    <property type="component" value="Chromosome"/>
</dbReference>
<evidence type="ECO:0000256" key="1">
    <source>
        <dbReference type="SAM" id="Phobius"/>
    </source>
</evidence>
<feature type="transmembrane region" description="Helical" evidence="1">
    <location>
        <begin position="211"/>
        <end position="234"/>
    </location>
</feature>
<reference evidence="2 3" key="1">
    <citation type="submission" date="2019-01" db="EMBL/GenBank/DDBJ databases">
        <title>Complete sequence and annotation of the Mycoplasma phocirhinis strain 852T genome.</title>
        <authorList>
            <person name="Frasca S.Jr."/>
            <person name="Kutish G.F."/>
            <person name="Castellanos Gell J."/>
            <person name="Michaels D.L."/>
            <person name="Brown D.R."/>
        </authorList>
    </citation>
    <scope>NUCLEOTIDE SEQUENCE [LARGE SCALE GENOMIC DNA]</scope>
    <source>
        <strain evidence="2 3">852</strain>
    </source>
</reference>
<evidence type="ECO:0000313" key="2">
    <source>
        <dbReference type="EMBL" id="QBF34674.1"/>
    </source>
</evidence>
<feature type="transmembrane region" description="Helical" evidence="1">
    <location>
        <begin position="114"/>
        <end position="135"/>
    </location>
</feature>
<keyword evidence="1" id="KW-1133">Transmembrane helix</keyword>
<dbReference type="OrthoDB" id="398036at2"/>
<dbReference type="EMBL" id="CP034841">
    <property type="protein sequence ID" value="QBF34674.1"/>
    <property type="molecule type" value="Genomic_DNA"/>
</dbReference>
<name>A0A4P6MSL2_9BACT</name>
<dbReference type="AlphaFoldDB" id="A0A4P6MSL2"/>
<evidence type="ECO:0008006" key="4">
    <source>
        <dbReference type="Google" id="ProtNLM"/>
    </source>
</evidence>